<dbReference type="EMBL" id="OVEO01000010">
    <property type="protein sequence ID" value="SPQ98540.1"/>
    <property type="molecule type" value="Genomic_DNA"/>
</dbReference>
<dbReference type="SUPFAM" id="SSF52402">
    <property type="entry name" value="Adenine nucleotide alpha hydrolases-like"/>
    <property type="match status" value="1"/>
</dbReference>
<reference evidence="3 5" key="1">
    <citation type="submission" date="2015-02" db="EMBL/GenBank/DDBJ databases">
        <authorList>
            <person name="Chooi Y.-H."/>
        </authorList>
    </citation>
    <scope>NUCLEOTIDE SEQUENCE [LARGE SCALE GENOMIC DNA]</scope>
    <source>
        <strain evidence="3">E3</strain>
    </source>
</reference>
<protein>
    <recommendedName>
        <fullName evidence="2">UspA domain-containing protein</fullName>
    </recommendedName>
</protein>
<dbReference type="OrthoDB" id="843225at2759"/>
<organism evidence="3 5">
    <name type="scientific">Plasmodiophora brassicae</name>
    <name type="common">Clubroot disease agent</name>
    <dbReference type="NCBI Taxonomy" id="37360"/>
    <lineage>
        <taxon>Eukaryota</taxon>
        <taxon>Sar</taxon>
        <taxon>Rhizaria</taxon>
        <taxon>Endomyxa</taxon>
        <taxon>Phytomyxea</taxon>
        <taxon>Plasmodiophorida</taxon>
        <taxon>Plasmodiophoridae</taxon>
        <taxon>Plasmodiophora</taxon>
    </lineage>
</organism>
<sequence>MSDVERQEEAGLQVDDMAASPPDKGRPHHRRVFVFVSPDYDHEPSLLAWEWAQANVIRDGDLVAVVTVVPRPPGSTVVPAVGMLGAASLAFELDALQEQRRIQLADARKTLARYAESVTPRGWRLETRAIEQADLSIPETIVAWSTKHHADEGVVGTRNLSGFKRTLMALVGKGSVSNQLAQHMPCPIVIVKPQPASV</sequence>
<feature type="domain" description="UspA" evidence="2">
    <location>
        <begin position="41"/>
        <end position="192"/>
    </location>
</feature>
<keyword evidence="4" id="KW-0496">Mitochondrion</keyword>
<reference evidence="4 6" key="2">
    <citation type="submission" date="2018-03" db="EMBL/GenBank/DDBJ databases">
        <authorList>
            <person name="Fogelqvist J."/>
        </authorList>
    </citation>
    <scope>NUCLEOTIDE SEQUENCE [LARGE SCALE GENOMIC DNA]</scope>
</reference>
<feature type="region of interest" description="Disordered" evidence="1">
    <location>
        <begin position="1"/>
        <end position="28"/>
    </location>
</feature>
<dbReference type="PANTHER" id="PTHR31964:SF113">
    <property type="entry name" value="USPA DOMAIN-CONTAINING PROTEIN"/>
    <property type="match status" value="1"/>
</dbReference>
<dbReference type="PANTHER" id="PTHR31964">
    <property type="entry name" value="ADENINE NUCLEOTIDE ALPHA HYDROLASES-LIKE SUPERFAMILY PROTEIN"/>
    <property type="match status" value="1"/>
</dbReference>
<evidence type="ECO:0000313" key="6">
    <source>
        <dbReference type="Proteomes" id="UP000290189"/>
    </source>
</evidence>
<evidence type="ECO:0000313" key="3">
    <source>
        <dbReference type="EMBL" id="CEO98984.1"/>
    </source>
</evidence>
<evidence type="ECO:0000313" key="4">
    <source>
        <dbReference type="EMBL" id="SPQ98540.1"/>
    </source>
</evidence>
<dbReference type="Gene3D" id="3.40.50.620">
    <property type="entry name" value="HUPs"/>
    <property type="match status" value="1"/>
</dbReference>
<dbReference type="EMBL" id="CDSF01000089">
    <property type="protein sequence ID" value="CEO98984.1"/>
    <property type="molecule type" value="Genomic_DNA"/>
</dbReference>
<dbReference type="CDD" id="cd23659">
    <property type="entry name" value="USP_At3g01520-like"/>
    <property type="match status" value="1"/>
</dbReference>
<dbReference type="STRING" id="37360.A0A0G4IV06"/>
<gene>
    <name evidence="3" type="ORF">PBRA_007098</name>
    <name evidence="4" type="ORF">PLBR_LOCUS5755</name>
</gene>
<geneLocation type="mitochondrion" evidence="4"/>
<dbReference type="InterPro" id="IPR006016">
    <property type="entry name" value="UspA"/>
</dbReference>
<evidence type="ECO:0000313" key="5">
    <source>
        <dbReference type="Proteomes" id="UP000039324"/>
    </source>
</evidence>
<dbReference type="Pfam" id="PF00582">
    <property type="entry name" value="Usp"/>
    <property type="match status" value="1"/>
</dbReference>
<evidence type="ECO:0000256" key="1">
    <source>
        <dbReference type="SAM" id="MobiDB-lite"/>
    </source>
</evidence>
<keyword evidence="5" id="KW-1185">Reference proteome</keyword>
<dbReference type="Proteomes" id="UP000290189">
    <property type="component" value="Unassembled WGS sequence"/>
</dbReference>
<accession>A0A0G4IV06</accession>
<name>A0A0G4IV06_PLABS</name>
<dbReference type="Proteomes" id="UP000039324">
    <property type="component" value="Unassembled WGS sequence"/>
</dbReference>
<dbReference type="AlphaFoldDB" id="A0A0G4IV06"/>
<evidence type="ECO:0000259" key="2">
    <source>
        <dbReference type="Pfam" id="PF00582"/>
    </source>
</evidence>
<proteinExistence type="predicted"/>
<dbReference type="InterPro" id="IPR014729">
    <property type="entry name" value="Rossmann-like_a/b/a_fold"/>
</dbReference>